<proteinExistence type="predicted"/>
<reference evidence="2" key="1">
    <citation type="journal article" date="2019" name="Int. J. Syst. Evol. Microbiol.">
        <title>The Global Catalogue of Microorganisms (GCM) 10K type strain sequencing project: providing services to taxonomists for standard genome sequencing and annotation.</title>
        <authorList>
            <consortium name="The Broad Institute Genomics Platform"/>
            <consortium name="The Broad Institute Genome Sequencing Center for Infectious Disease"/>
            <person name="Wu L."/>
            <person name="Ma J."/>
        </authorList>
    </citation>
    <scope>NUCLEOTIDE SEQUENCE [LARGE SCALE GENOMIC DNA]</scope>
    <source>
        <strain evidence="2">NBRC 102520</strain>
    </source>
</reference>
<sequence length="71" mass="7820">MYQSVDADAAPLLVNNGGNSPKRLDGAKLMAPMTSAEASMTWFEINWLAPIWVAQVLFRELRTVIPSLIVC</sequence>
<organism evidence="1 2">
    <name type="scientific">Bradyrhizobium iriomotense</name>
    <dbReference type="NCBI Taxonomy" id="441950"/>
    <lineage>
        <taxon>Bacteria</taxon>
        <taxon>Pseudomonadati</taxon>
        <taxon>Pseudomonadota</taxon>
        <taxon>Alphaproteobacteria</taxon>
        <taxon>Hyphomicrobiales</taxon>
        <taxon>Nitrobacteraceae</taxon>
        <taxon>Bradyrhizobium</taxon>
    </lineage>
</organism>
<evidence type="ECO:0000313" key="1">
    <source>
        <dbReference type="EMBL" id="GLR90065.1"/>
    </source>
</evidence>
<keyword evidence="2" id="KW-1185">Reference proteome</keyword>
<dbReference type="Proteomes" id="UP001156905">
    <property type="component" value="Unassembled WGS sequence"/>
</dbReference>
<protein>
    <submittedName>
        <fullName evidence="1">Uncharacterized protein</fullName>
    </submittedName>
</protein>
<name>A0ABQ6B6Q9_9BRAD</name>
<dbReference type="RefSeq" id="WP_284272675.1">
    <property type="nucleotide sequence ID" value="NZ_BSOW01000030.1"/>
</dbReference>
<gene>
    <name evidence="1" type="ORF">GCM10007857_67790</name>
</gene>
<dbReference type="EMBL" id="BSOW01000030">
    <property type="protein sequence ID" value="GLR90065.1"/>
    <property type="molecule type" value="Genomic_DNA"/>
</dbReference>
<evidence type="ECO:0000313" key="2">
    <source>
        <dbReference type="Proteomes" id="UP001156905"/>
    </source>
</evidence>
<comment type="caution">
    <text evidence="1">The sequence shown here is derived from an EMBL/GenBank/DDBJ whole genome shotgun (WGS) entry which is preliminary data.</text>
</comment>
<accession>A0ABQ6B6Q9</accession>